<comment type="caution">
    <text evidence="2">The sequence shown here is derived from an EMBL/GenBank/DDBJ whole genome shotgun (WGS) entry which is preliminary data.</text>
</comment>
<reference evidence="2" key="1">
    <citation type="submission" date="2019-07" db="EMBL/GenBank/DDBJ databases">
        <authorList>
            <person name="Wongkuna S."/>
            <person name="Scaria J."/>
        </authorList>
    </citation>
    <scope>NUCLEOTIDE SEQUENCE [LARGE SCALE GENOMIC DNA]</scope>
    <source>
        <strain evidence="2">SW178</strain>
    </source>
</reference>
<dbReference type="InterPro" id="IPR002791">
    <property type="entry name" value="ARMT1-like_metal-bd"/>
</dbReference>
<dbReference type="EMBL" id="VMSO01000002">
    <property type="protein sequence ID" value="KAA8502539.1"/>
    <property type="molecule type" value="Genomic_DNA"/>
</dbReference>
<protein>
    <submittedName>
        <fullName evidence="2">DUF89 family protein</fullName>
    </submittedName>
</protein>
<dbReference type="Gene3D" id="3.40.50.10880">
    <property type="entry name" value="Uncharacterised protein PF01937, DUF89, domain 3"/>
    <property type="match status" value="1"/>
</dbReference>
<evidence type="ECO:0000259" key="1">
    <source>
        <dbReference type="Pfam" id="PF01937"/>
    </source>
</evidence>
<keyword evidence="3" id="KW-1185">Reference proteome</keyword>
<dbReference type="SUPFAM" id="SSF111321">
    <property type="entry name" value="AF1104-like"/>
    <property type="match status" value="1"/>
</dbReference>
<organism evidence="2 3">
    <name type="scientific">Mediterraneibacter catenae</name>
    <dbReference type="NCBI Taxonomy" id="2594882"/>
    <lineage>
        <taxon>Bacteria</taxon>
        <taxon>Bacillati</taxon>
        <taxon>Bacillota</taxon>
        <taxon>Clostridia</taxon>
        <taxon>Lachnospirales</taxon>
        <taxon>Lachnospiraceae</taxon>
        <taxon>Mediterraneibacter</taxon>
    </lineage>
</organism>
<gene>
    <name evidence="2" type="ORF">FNY66_02595</name>
</gene>
<evidence type="ECO:0000313" key="3">
    <source>
        <dbReference type="Proteomes" id="UP000322025"/>
    </source>
</evidence>
<feature type="domain" description="Damage-control phosphatase ARMT1-like metal-binding" evidence="1">
    <location>
        <begin position="7"/>
        <end position="278"/>
    </location>
</feature>
<dbReference type="RefSeq" id="WP_150310198.1">
    <property type="nucleotide sequence ID" value="NZ_VMSO01000002.1"/>
</dbReference>
<accession>A0A5M9I3J5</accession>
<dbReference type="AlphaFoldDB" id="A0A5M9I3J5"/>
<dbReference type="PIRSF" id="PIRSF006593">
    <property type="entry name" value="UCP006593"/>
    <property type="match status" value="1"/>
</dbReference>
<sequence length="297" mass="33984">MKINSFCLTCLIQMQESQVRKFDDEEKKMKYMREILAFLSSCNPDLSAPALVKPLSRIYEKYWGIRDGMAEVKKEFNDFLLSMEKDIEEQIRKHADPLEAALCFARTGNYIDYAAVKDISKEKLLELFEEQGKEGLDRKEYERLLGDLKKAQKLVYLTDNCGEVVLDKIALKILREYYPALEMTAVVRGAPVVNDADIEAAHATGLDTVVRVIDNGSDIAGTDLNDINDEAREEIESSDIIISKGQGNFETIHGCGLNIYYLFLCKCDWFMRRFRAGRYQGMLVNERRILREGDISA</sequence>
<dbReference type="InterPro" id="IPR014444">
    <property type="entry name" value="PH1575-like"/>
</dbReference>
<dbReference type="Gene3D" id="1.10.285.20">
    <property type="entry name" value="Uncharacterised protein PF01937, DUF89, domain 2"/>
    <property type="match status" value="1"/>
</dbReference>
<evidence type="ECO:0000313" key="2">
    <source>
        <dbReference type="EMBL" id="KAA8502539.1"/>
    </source>
</evidence>
<name>A0A5M9I3J5_9FIRM</name>
<dbReference type="Pfam" id="PF01937">
    <property type="entry name" value="ARMT1-like_dom"/>
    <property type="match status" value="1"/>
</dbReference>
<proteinExistence type="predicted"/>
<dbReference type="InterPro" id="IPR036075">
    <property type="entry name" value="ARMT-1-like_metal-bd_sf"/>
</dbReference>
<dbReference type="Proteomes" id="UP000322025">
    <property type="component" value="Unassembled WGS sequence"/>
</dbReference>
<dbReference type="OrthoDB" id="9796465at2"/>